<comment type="caution">
    <text evidence="9">The sequence shown here is derived from an EMBL/GenBank/DDBJ whole genome shotgun (WGS) entry which is preliminary data.</text>
</comment>
<evidence type="ECO:0000256" key="8">
    <source>
        <dbReference type="ARBA" id="ARBA00032386"/>
    </source>
</evidence>
<dbReference type="Pfam" id="PF00480">
    <property type="entry name" value="ROK"/>
    <property type="match status" value="1"/>
</dbReference>
<keyword evidence="10" id="KW-1185">Reference proteome</keyword>
<dbReference type="PANTHER" id="PTHR18964:SF149">
    <property type="entry name" value="BIFUNCTIONAL UDP-N-ACETYLGLUCOSAMINE 2-EPIMERASE_N-ACETYLMANNOSAMINE KINASE"/>
    <property type="match status" value="1"/>
</dbReference>
<dbReference type="InterPro" id="IPR043129">
    <property type="entry name" value="ATPase_NBD"/>
</dbReference>
<dbReference type="PROSITE" id="PS01125">
    <property type="entry name" value="ROK"/>
    <property type="match status" value="1"/>
</dbReference>
<proteinExistence type="inferred from homology"/>
<evidence type="ECO:0000256" key="2">
    <source>
        <dbReference type="ARBA" id="ARBA00012323"/>
    </source>
</evidence>
<dbReference type="InterPro" id="IPR000600">
    <property type="entry name" value="ROK"/>
</dbReference>
<evidence type="ECO:0000256" key="4">
    <source>
        <dbReference type="ARBA" id="ARBA00022679"/>
    </source>
</evidence>
<keyword evidence="6" id="KW-0418">Kinase</keyword>
<keyword evidence="4 9" id="KW-0808">Transferase</keyword>
<comment type="similarity">
    <text evidence="1">Belongs to the ROK (NagC/XylR) family.</text>
</comment>
<evidence type="ECO:0000256" key="5">
    <source>
        <dbReference type="ARBA" id="ARBA00022741"/>
    </source>
</evidence>
<dbReference type="InterPro" id="IPR049874">
    <property type="entry name" value="ROK_cs"/>
</dbReference>
<keyword evidence="5" id="KW-0547">Nucleotide-binding</keyword>
<dbReference type="InterPro" id="IPR004654">
    <property type="entry name" value="ROK_glcA"/>
</dbReference>
<evidence type="ECO:0000313" key="10">
    <source>
        <dbReference type="Proteomes" id="UP000643810"/>
    </source>
</evidence>
<dbReference type="PANTHER" id="PTHR18964">
    <property type="entry name" value="ROK (REPRESSOR, ORF, KINASE) FAMILY"/>
    <property type="match status" value="1"/>
</dbReference>
<dbReference type="NCBIfam" id="TIGR00744">
    <property type="entry name" value="ROK_glcA_fam"/>
    <property type="match status" value="1"/>
</dbReference>
<evidence type="ECO:0000256" key="1">
    <source>
        <dbReference type="ARBA" id="ARBA00006479"/>
    </source>
</evidence>
<keyword evidence="7" id="KW-0067">ATP-binding</keyword>
<gene>
    <name evidence="9" type="ORF">H8R94_07940</name>
</gene>
<accession>A0ABR7GGF4</accession>
<evidence type="ECO:0000256" key="6">
    <source>
        <dbReference type="ARBA" id="ARBA00022777"/>
    </source>
</evidence>
<reference evidence="9 10" key="1">
    <citation type="submission" date="2020-08" db="EMBL/GenBank/DDBJ databases">
        <title>Genome public.</title>
        <authorList>
            <person name="Liu C."/>
            <person name="Sun Q."/>
        </authorList>
    </citation>
    <scope>NUCLEOTIDE SEQUENCE [LARGE SCALE GENOMIC DNA]</scope>
    <source>
        <strain evidence="9 10">NSJ-9</strain>
    </source>
</reference>
<dbReference type="EMBL" id="JACOPG010000003">
    <property type="protein sequence ID" value="MBC5686527.1"/>
    <property type="molecule type" value="Genomic_DNA"/>
</dbReference>
<dbReference type="EC" id="2.7.1.2" evidence="2"/>
<evidence type="ECO:0000256" key="7">
    <source>
        <dbReference type="ARBA" id="ARBA00022840"/>
    </source>
</evidence>
<name>A0ABR7GGF4_9FIRM</name>
<dbReference type="GO" id="GO:0004340">
    <property type="term" value="F:glucokinase activity"/>
    <property type="evidence" value="ECO:0007669"/>
    <property type="project" value="UniProtKB-EC"/>
</dbReference>
<dbReference type="SUPFAM" id="SSF53067">
    <property type="entry name" value="Actin-like ATPase domain"/>
    <property type="match status" value="1"/>
</dbReference>
<dbReference type="Proteomes" id="UP000643810">
    <property type="component" value="Unassembled WGS sequence"/>
</dbReference>
<evidence type="ECO:0000256" key="3">
    <source>
        <dbReference type="ARBA" id="ARBA00014701"/>
    </source>
</evidence>
<organism evidence="9 10">
    <name type="scientific">Roseburia lenta</name>
    <dbReference type="NCBI Taxonomy" id="2763061"/>
    <lineage>
        <taxon>Bacteria</taxon>
        <taxon>Bacillati</taxon>
        <taxon>Bacillota</taxon>
        <taxon>Clostridia</taxon>
        <taxon>Lachnospirales</taxon>
        <taxon>Lachnospiraceae</taxon>
        <taxon>Roseburia</taxon>
    </lineage>
</organism>
<protein>
    <recommendedName>
        <fullName evidence="3">Glucokinase</fullName>
        <ecNumber evidence="2">2.7.1.2</ecNumber>
    </recommendedName>
    <alternativeName>
        <fullName evidence="8">Glucose kinase</fullName>
    </alternativeName>
</protein>
<evidence type="ECO:0000313" key="9">
    <source>
        <dbReference type="EMBL" id="MBC5686527.1"/>
    </source>
</evidence>
<sequence length="313" mass="32301">MKKYGFGADVGGTTIKMGLFEMDGTLVEKWEIPTDTTEKGAHILQDIAATVHGKMVENDLTKDMVEGIGIGVPGAVDKDGVVNRAVNLGWDIVPLAEELGKLSGMKVKVGNDANVAALGENWMGSGKGYNSIVMVTLGTGIGGGIIIDGNILTGANGAAGEIGHIVVNEQEIEACNCGHYGCIEQYASATGIVRMAKRALAGTSEGSKLRTFGEAVSAKDVFDCARAGDKVACDVVDQVCGMLGATLAKIGCVVNPDAFIIGGGVSRAGQILIDALQEPFKAQVFHACKDTPIVLATLGNDAGIYGAVRMLLS</sequence>
<dbReference type="RefSeq" id="WP_186854344.1">
    <property type="nucleotide sequence ID" value="NZ_JACOPG010000003.1"/>
</dbReference>
<dbReference type="Gene3D" id="3.30.420.40">
    <property type="match status" value="2"/>
</dbReference>